<reference evidence="2 3" key="1">
    <citation type="submission" date="2019-05" db="EMBL/GenBank/DDBJ databases">
        <title>Mikania micrantha, genome provides insights into the molecular mechanism of rapid growth.</title>
        <authorList>
            <person name="Liu B."/>
        </authorList>
    </citation>
    <scope>NUCLEOTIDE SEQUENCE [LARGE SCALE GENOMIC DNA]</scope>
    <source>
        <strain evidence="2">NLD-2019</strain>
        <tissue evidence="2">Leaf</tissue>
    </source>
</reference>
<name>A0A5N6MI54_9ASTR</name>
<gene>
    <name evidence="2" type="ORF">E3N88_29183</name>
</gene>
<evidence type="ECO:0000256" key="1">
    <source>
        <dbReference type="SAM" id="MobiDB-lite"/>
    </source>
</evidence>
<evidence type="ECO:0000313" key="3">
    <source>
        <dbReference type="Proteomes" id="UP000326396"/>
    </source>
</evidence>
<feature type="compositionally biased region" description="Basic and acidic residues" evidence="1">
    <location>
        <begin position="20"/>
        <end position="29"/>
    </location>
</feature>
<accession>A0A5N6MI54</accession>
<feature type="region of interest" description="Disordered" evidence="1">
    <location>
        <begin position="20"/>
        <end position="48"/>
    </location>
</feature>
<evidence type="ECO:0000313" key="2">
    <source>
        <dbReference type="EMBL" id="KAD3639960.1"/>
    </source>
</evidence>
<keyword evidence="3" id="KW-1185">Reference proteome</keyword>
<dbReference type="Proteomes" id="UP000326396">
    <property type="component" value="Linkage Group LG5"/>
</dbReference>
<proteinExistence type="predicted"/>
<protein>
    <submittedName>
        <fullName evidence="2">Uncharacterized protein</fullName>
    </submittedName>
</protein>
<comment type="caution">
    <text evidence="2">The sequence shown here is derived from an EMBL/GenBank/DDBJ whole genome shotgun (WGS) entry which is preliminary data.</text>
</comment>
<organism evidence="2 3">
    <name type="scientific">Mikania micrantha</name>
    <name type="common">bitter vine</name>
    <dbReference type="NCBI Taxonomy" id="192012"/>
    <lineage>
        <taxon>Eukaryota</taxon>
        <taxon>Viridiplantae</taxon>
        <taxon>Streptophyta</taxon>
        <taxon>Embryophyta</taxon>
        <taxon>Tracheophyta</taxon>
        <taxon>Spermatophyta</taxon>
        <taxon>Magnoliopsida</taxon>
        <taxon>eudicotyledons</taxon>
        <taxon>Gunneridae</taxon>
        <taxon>Pentapetalae</taxon>
        <taxon>asterids</taxon>
        <taxon>campanulids</taxon>
        <taxon>Asterales</taxon>
        <taxon>Asteraceae</taxon>
        <taxon>Asteroideae</taxon>
        <taxon>Heliantheae alliance</taxon>
        <taxon>Eupatorieae</taxon>
        <taxon>Mikania</taxon>
    </lineage>
</organism>
<sequence>MCYVNNLIIGLSLKDIAPREPSARRENPIRSRRPGANLPPRPAGQNSNLRQLPMPISLLLKLGTTYKLSRRLVRTQGHVQSFVDYCYAADCLSILAWLIIDLSLSDPSALLITVCVTDVLSILCILGCQEVPRTTKFKYLGSFIQRDEDIDCHMAHRVQAEDSGKKDEDDRDENVMMDVWAHTDRPYKERSHQGEIGSNLHLRQSKGRKIAMVRTCEEKRLDSTCTKSREPHRWGERYKGRSRLTWDEQICQDLL</sequence>
<dbReference type="AlphaFoldDB" id="A0A5N6MI54"/>
<dbReference type="EMBL" id="SZYD01000015">
    <property type="protein sequence ID" value="KAD3639960.1"/>
    <property type="molecule type" value="Genomic_DNA"/>
</dbReference>